<dbReference type="RefSeq" id="WP_246420524.1">
    <property type="nucleotide sequence ID" value="NZ_BAAAKM010000012.1"/>
</dbReference>
<dbReference type="InterPro" id="IPR029058">
    <property type="entry name" value="AB_hydrolase_fold"/>
</dbReference>
<dbReference type="Pfam" id="PF01738">
    <property type="entry name" value="DLH"/>
    <property type="match status" value="1"/>
</dbReference>
<reference evidence="2 3" key="1">
    <citation type="submission" date="2020-08" db="EMBL/GenBank/DDBJ databases">
        <title>Sequencing the genomes of 1000 actinobacteria strains.</title>
        <authorList>
            <person name="Klenk H.-P."/>
        </authorList>
    </citation>
    <scope>NUCLEOTIDE SEQUENCE [LARGE SCALE GENOMIC DNA]</scope>
    <source>
        <strain evidence="2 3">DSM 44598</strain>
    </source>
</reference>
<sequence>MARPEGNGPWPGAVVAHEAFGVDEQMRLHADRMARAGYLTVVPDLYSDGGMLRCVRRDAGAVGPVCRRRPVASGAMGIQIDAGTGYPNNNEMERALELVEEVGEPVTVTFTREGRAEEGRARAERAVLVPAATLARWEHWARSAYPAREAGDENRAEPETPELAHPAKVGAFTFFRRCAGGRTAIARKGAVVAELLDSDEAHWLQVRARRVREGFMDPKQKVAFEEFLARQPPVGRQ</sequence>
<gene>
    <name evidence="2" type="ORF">HNR07_005585</name>
</gene>
<evidence type="ECO:0000259" key="1">
    <source>
        <dbReference type="Pfam" id="PF01738"/>
    </source>
</evidence>
<name>A0A840WWB1_9ACTN</name>
<dbReference type="SUPFAM" id="SSF53474">
    <property type="entry name" value="alpha/beta-Hydrolases"/>
    <property type="match status" value="1"/>
</dbReference>
<dbReference type="GO" id="GO:0016787">
    <property type="term" value="F:hydrolase activity"/>
    <property type="evidence" value="ECO:0007669"/>
    <property type="project" value="InterPro"/>
</dbReference>
<dbReference type="Proteomes" id="UP000579647">
    <property type="component" value="Unassembled WGS sequence"/>
</dbReference>
<feature type="domain" description="Dienelactone hydrolase" evidence="1">
    <location>
        <begin position="2"/>
        <end position="50"/>
    </location>
</feature>
<organism evidence="2 3">
    <name type="scientific">Nocardiopsis metallicus</name>
    <dbReference type="NCBI Taxonomy" id="179819"/>
    <lineage>
        <taxon>Bacteria</taxon>
        <taxon>Bacillati</taxon>
        <taxon>Actinomycetota</taxon>
        <taxon>Actinomycetes</taxon>
        <taxon>Streptosporangiales</taxon>
        <taxon>Nocardiopsidaceae</taxon>
        <taxon>Nocardiopsis</taxon>
    </lineage>
</organism>
<evidence type="ECO:0000313" key="2">
    <source>
        <dbReference type="EMBL" id="MBB5494448.1"/>
    </source>
</evidence>
<evidence type="ECO:0000313" key="3">
    <source>
        <dbReference type="Proteomes" id="UP000579647"/>
    </source>
</evidence>
<proteinExistence type="predicted"/>
<accession>A0A840WWB1</accession>
<protein>
    <recommendedName>
        <fullName evidence="1">Dienelactone hydrolase domain-containing protein</fullName>
    </recommendedName>
</protein>
<dbReference type="AlphaFoldDB" id="A0A840WWB1"/>
<dbReference type="Gene3D" id="3.40.50.1820">
    <property type="entry name" value="alpha/beta hydrolase"/>
    <property type="match status" value="1"/>
</dbReference>
<dbReference type="EMBL" id="JACHDO010000001">
    <property type="protein sequence ID" value="MBB5494448.1"/>
    <property type="molecule type" value="Genomic_DNA"/>
</dbReference>
<keyword evidence="3" id="KW-1185">Reference proteome</keyword>
<dbReference type="InterPro" id="IPR002925">
    <property type="entry name" value="Dienelactn_hydro"/>
</dbReference>
<comment type="caution">
    <text evidence="2">The sequence shown here is derived from an EMBL/GenBank/DDBJ whole genome shotgun (WGS) entry which is preliminary data.</text>
</comment>